<dbReference type="Proteomes" id="UP000011016">
    <property type="component" value="Unassembled WGS sequence"/>
</dbReference>
<dbReference type="Proteomes" id="UP000006078">
    <property type="component" value="Unassembled WGS sequence"/>
</dbReference>
<gene>
    <name evidence="1" type="ORF">BN46_0477</name>
    <name evidence="2" type="ORF">HMPREF9719_01082</name>
</gene>
<organism evidence="1 4">
    <name type="scientific">Corynebacterium otitidis ATCC 51513</name>
    <dbReference type="NCBI Taxonomy" id="883169"/>
    <lineage>
        <taxon>Bacteria</taxon>
        <taxon>Bacillati</taxon>
        <taxon>Actinomycetota</taxon>
        <taxon>Actinomycetes</taxon>
        <taxon>Mycobacteriales</taxon>
        <taxon>Corynebacteriaceae</taxon>
        <taxon>Corynebacterium</taxon>
    </lineage>
</organism>
<accession>I7L8G8</accession>
<reference evidence="2 3" key="2">
    <citation type="submission" date="2012-08" db="EMBL/GenBank/DDBJ databases">
        <title>The Genome Sequence of Turicella otitidis ATCC 51513.</title>
        <authorList>
            <consortium name="The Broad Institute Genome Sequencing Platform"/>
            <person name="Earl A."/>
            <person name="Ward D."/>
            <person name="Feldgarden M."/>
            <person name="Gevers D."/>
            <person name="Huys G."/>
            <person name="Walker B."/>
            <person name="Young S.K."/>
            <person name="Zeng Q."/>
            <person name="Gargeya S."/>
            <person name="Fitzgerald M."/>
            <person name="Haas B."/>
            <person name="Abouelleil A."/>
            <person name="Alvarado L."/>
            <person name="Arachchi H.M."/>
            <person name="Berlin A.M."/>
            <person name="Chapman S.B."/>
            <person name="Goldberg J."/>
            <person name="Griggs A."/>
            <person name="Gujja S."/>
            <person name="Hansen M."/>
            <person name="Howarth C."/>
            <person name="Imamovic A."/>
            <person name="Larimer J."/>
            <person name="McCowen C."/>
            <person name="Montmayeur A."/>
            <person name="Murphy C."/>
            <person name="Neiman D."/>
            <person name="Pearson M."/>
            <person name="Priest M."/>
            <person name="Roberts A."/>
            <person name="Saif S."/>
            <person name="Shea T."/>
            <person name="Sisk P."/>
            <person name="Sykes S."/>
            <person name="Wortman J."/>
            <person name="Nusbaum C."/>
            <person name="Birren B."/>
        </authorList>
    </citation>
    <scope>NUCLEOTIDE SEQUENCE [LARGE SCALE GENOMIC DNA]</scope>
    <source>
        <strain evidence="2 3">ATCC 51513</strain>
    </source>
</reference>
<evidence type="ECO:0000313" key="2">
    <source>
        <dbReference type="EMBL" id="EJZ82010.1"/>
    </source>
</evidence>
<dbReference type="PATRIC" id="fig|883169.3.peg.1045"/>
<dbReference type="HOGENOM" id="CLU_186062_2_0_11"/>
<dbReference type="eggNOG" id="ENOG5033FDU">
    <property type="taxonomic scope" value="Bacteria"/>
</dbReference>
<evidence type="ECO:0000313" key="3">
    <source>
        <dbReference type="Proteomes" id="UP000006078"/>
    </source>
</evidence>
<dbReference type="AlphaFoldDB" id="I7L8G8"/>
<dbReference type="OrthoDB" id="5191634at2"/>
<name>I7L8G8_9CORY</name>
<sequence length="69" mass="7459">MMGTMASKETQGYVDPAWPKEVYGGGHAVTELESFLAGASSPFGDDLVLPRPSEDLGYVHPYTRINKEG</sequence>
<evidence type="ECO:0000313" key="4">
    <source>
        <dbReference type="Proteomes" id="UP000011016"/>
    </source>
</evidence>
<reference evidence="1 4" key="1">
    <citation type="journal article" date="2012" name="J. Bacteriol.">
        <title>Draft Genome Sequence of Turicella otitidis ATCC 51513, Isolated from Middle Ear Fluid from a Child with Otitis Media.</title>
        <authorList>
            <person name="Brinkrolf K."/>
            <person name="Schneider J."/>
            <person name="Knecht M."/>
            <person name="Ruckert C."/>
            <person name="Tauch A."/>
        </authorList>
    </citation>
    <scope>NUCLEOTIDE SEQUENCE [LARGE SCALE GENOMIC DNA]</scope>
    <source>
        <strain evidence="1 4">ATCC 51513</strain>
    </source>
</reference>
<proteinExistence type="predicted"/>
<dbReference type="STRING" id="29321.AAV33_07135"/>
<comment type="caution">
    <text evidence="1">The sequence shown here is derived from an EMBL/GenBank/DDBJ whole genome shotgun (WGS) entry which is preliminary data.</text>
</comment>
<dbReference type="EMBL" id="AHAE01000047">
    <property type="protein sequence ID" value="EJZ82010.1"/>
    <property type="molecule type" value="Genomic_DNA"/>
</dbReference>
<protein>
    <submittedName>
        <fullName evidence="1">Uncharacterized protein</fullName>
    </submittedName>
</protein>
<dbReference type="EMBL" id="CAJZ01000069">
    <property type="protein sequence ID" value="CCI83217.1"/>
    <property type="molecule type" value="Genomic_DNA"/>
</dbReference>
<evidence type="ECO:0000313" key="1">
    <source>
        <dbReference type="EMBL" id="CCI83217.1"/>
    </source>
</evidence>
<keyword evidence="3" id="KW-1185">Reference proteome</keyword>